<organism evidence="2 4">
    <name type="scientific">Mycobacterium persicum</name>
    <dbReference type="NCBI Taxonomy" id="1487726"/>
    <lineage>
        <taxon>Bacteria</taxon>
        <taxon>Bacillati</taxon>
        <taxon>Actinomycetota</taxon>
        <taxon>Actinomycetes</taxon>
        <taxon>Mycobacteriales</taxon>
        <taxon>Mycobacteriaceae</taxon>
        <taxon>Mycobacterium</taxon>
    </lineage>
</organism>
<dbReference type="EMBL" id="MWQA01000001">
    <property type="protein sequence ID" value="ORC09000.1"/>
    <property type="molecule type" value="Genomic_DNA"/>
</dbReference>
<dbReference type="AlphaFoldDB" id="A0A8E2LRR1"/>
<dbReference type="EMBL" id="UPHM01000026">
    <property type="protein sequence ID" value="VAZ90286.1"/>
    <property type="molecule type" value="Genomic_DNA"/>
</dbReference>
<protein>
    <submittedName>
        <fullName evidence="2">Uncharacterized protein</fullName>
    </submittedName>
</protein>
<dbReference type="OrthoDB" id="9793302at2"/>
<evidence type="ECO:0000256" key="1">
    <source>
        <dbReference type="SAM" id="MobiDB-lite"/>
    </source>
</evidence>
<feature type="region of interest" description="Disordered" evidence="1">
    <location>
        <begin position="50"/>
        <end position="69"/>
    </location>
</feature>
<comment type="caution">
    <text evidence="2">The sequence shown here is derived from an EMBL/GenBank/DDBJ whole genome shotgun (WGS) entry which is preliminary data.</text>
</comment>
<evidence type="ECO:0000313" key="5">
    <source>
        <dbReference type="Proteomes" id="UP000271464"/>
    </source>
</evidence>
<reference evidence="3 5" key="2">
    <citation type="submission" date="2018-09" db="EMBL/GenBank/DDBJ databases">
        <authorList>
            <person name="Tagini F."/>
        </authorList>
    </citation>
    <scope>NUCLEOTIDE SEQUENCE [LARGE SCALE GENOMIC DNA]</scope>
    <source>
        <strain evidence="3 5">MK4</strain>
    </source>
</reference>
<keyword evidence="5" id="KW-1185">Reference proteome</keyword>
<accession>A0A8E2LRR1</accession>
<evidence type="ECO:0000313" key="2">
    <source>
        <dbReference type="EMBL" id="ORC09000.1"/>
    </source>
</evidence>
<dbReference type="Proteomes" id="UP000192335">
    <property type="component" value="Unassembled WGS sequence"/>
</dbReference>
<proteinExistence type="predicted"/>
<reference evidence="2 4" key="1">
    <citation type="submission" date="2017-02" db="EMBL/GenBank/DDBJ databases">
        <title>Mycobacterium kansasii genomes.</title>
        <authorList>
            <person name="Borowka P."/>
            <person name="Strapagiel D."/>
            <person name="Marciniak B."/>
            <person name="Lach J."/>
            <person name="Bakula Z."/>
            <person name="Van Ingen J."/>
            <person name="Safianowska A."/>
            <person name="Brzostek A."/>
            <person name="Dziadek J."/>
            <person name="Jagielski T."/>
        </authorList>
    </citation>
    <scope>NUCLEOTIDE SEQUENCE [LARGE SCALE GENOMIC DNA]</scope>
    <source>
        <strain evidence="2 4">12MK</strain>
    </source>
</reference>
<evidence type="ECO:0000313" key="4">
    <source>
        <dbReference type="Proteomes" id="UP000192335"/>
    </source>
</evidence>
<evidence type="ECO:0000313" key="3">
    <source>
        <dbReference type="EMBL" id="VAZ90286.1"/>
    </source>
</evidence>
<name>A0A8E2LRR1_9MYCO</name>
<sequence>MRHCSALDRAIKTLPEAVAVLNDRGRLPHPTTGRRPYTFVAADALVLKVSAGGHTSSTTPDRAGPPPRH</sequence>
<dbReference type="Proteomes" id="UP000271464">
    <property type="component" value="Unassembled WGS sequence"/>
</dbReference>
<gene>
    <name evidence="2" type="ORF">B4U45_22795</name>
    <name evidence="3" type="ORF">LAUMK4_01343</name>
</gene>